<protein>
    <submittedName>
        <fullName evidence="5">Substrate-binding domain-containing protein</fullName>
    </submittedName>
</protein>
<keyword evidence="6" id="KW-1185">Reference proteome</keyword>
<dbReference type="CDD" id="cd01392">
    <property type="entry name" value="HTH_LacI"/>
    <property type="match status" value="1"/>
</dbReference>
<name>A0ABW4JUR9_9HYPH</name>
<evidence type="ECO:0000313" key="6">
    <source>
        <dbReference type="Proteomes" id="UP001597327"/>
    </source>
</evidence>
<dbReference type="RefSeq" id="WP_149890835.1">
    <property type="nucleotide sequence ID" value="NZ_JBHUFA010000001.1"/>
</dbReference>
<dbReference type="Pfam" id="PF00356">
    <property type="entry name" value="LacI"/>
    <property type="match status" value="1"/>
</dbReference>
<dbReference type="Pfam" id="PF13407">
    <property type="entry name" value="Peripla_BP_4"/>
    <property type="match status" value="1"/>
</dbReference>
<keyword evidence="3" id="KW-0804">Transcription</keyword>
<dbReference type="CDD" id="cd06307">
    <property type="entry name" value="PBP1_sugar_binding"/>
    <property type="match status" value="1"/>
</dbReference>
<evidence type="ECO:0000313" key="5">
    <source>
        <dbReference type="EMBL" id="MFD1695429.1"/>
    </source>
</evidence>
<evidence type="ECO:0000259" key="4">
    <source>
        <dbReference type="PROSITE" id="PS50932"/>
    </source>
</evidence>
<evidence type="ECO:0000256" key="2">
    <source>
        <dbReference type="ARBA" id="ARBA00023125"/>
    </source>
</evidence>
<dbReference type="InterPro" id="IPR028082">
    <property type="entry name" value="Peripla_BP_I"/>
</dbReference>
<dbReference type="EMBL" id="JBHUFA010000001">
    <property type="protein sequence ID" value="MFD1695429.1"/>
    <property type="molecule type" value="Genomic_DNA"/>
</dbReference>
<dbReference type="InterPro" id="IPR000843">
    <property type="entry name" value="HTH_LacI"/>
</dbReference>
<dbReference type="PROSITE" id="PS00356">
    <property type="entry name" value="HTH_LACI_1"/>
    <property type="match status" value="1"/>
</dbReference>
<dbReference type="SUPFAM" id="SSF53822">
    <property type="entry name" value="Periplasmic binding protein-like I"/>
    <property type="match status" value="1"/>
</dbReference>
<dbReference type="SUPFAM" id="SSF47413">
    <property type="entry name" value="lambda repressor-like DNA-binding domains"/>
    <property type="match status" value="1"/>
</dbReference>
<dbReference type="Proteomes" id="UP001597327">
    <property type="component" value="Unassembled WGS sequence"/>
</dbReference>
<evidence type="ECO:0000256" key="1">
    <source>
        <dbReference type="ARBA" id="ARBA00023015"/>
    </source>
</evidence>
<dbReference type="PRINTS" id="PR00036">
    <property type="entry name" value="HTHLACI"/>
</dbReference>
<proteinExistence type="predicted"/>
<accession>A0ABW4JUR9</accession>
<organism evidence="5 6">
    <name type="scientific">Roseibium aestuarii</name>
    <dbReference type="NCBI Taxonomy" id="2600299"/>
    <lineage>
        <taxon>Bacteria</taxon>
        <taxon>Pseudomonadati</taxon>
        <taxon>Pseudomonadota</taxon>
        <taxon>Alphaproteobacteria</taxon>
        <taxon>Hyphomicrobiales</taxon>
        <taxon>Stappiaceae</taxon>
        <taxon>Roseibium</taxon>
    </lineage>
</organism>
<keyword evidence="1" id="KW-0805">Transcription regulation</keyword>
<dbReference type="Gene3D" id="1.10.260.40">
    <property type="entry name" value="lambda repressor-like DNA-binding domains"/>
    <property type="match status" value="1"/>
</dbReference>
<sequence>MRRITIHDVAARAGVSLATVDRVLNNRAGVRKITIEKVQSAVRELNYTPDVHAANLAKRRTYRLKFLLPNSANGFMQDLVREARERANALRAERVLIEIIPIDAFDSHAVTGTLAILDRSTCDGVAVVAPAFPEVRAAIDRLQERGVHVVTLVSDHPASTRRHFIGINNDAAGRVAGRLLGRFLGGRQGKIGFLAGSLGLRDHAERYGGCTDVLAREFPDLTFLPVLEGRDDPDRNAALLRRMLDEHPDLIGLYNIGAGNQGVIETLKQAAADRKITFVAHELTPQTRAALEDDVLDAVIAQDPGHEVRSAIRVLKSLCDLAPIVEGQERIRIDIFLKDNLPDLTGAAPET</sequence>
<dbReference type="PROSITE" id="PS50932">
    <property type="entry name" value="HTH_LACI_2"/>
    <property type="match status" value="1"/>
</dbReference>
<feature type="domain" description="HTH lacI-type" evidence="4">
    <location>
        <begin position="4"/>
        <end position="58"/>
    </location>
</feature>
<reference evidence="6" key="1">
    <citation type="journal article" date="2019" name="Int. J. Syst. Evol. Microbiol.">
        <title>The Global Catalogue of Microorganisms (GCM) 10K type strain sequencing project: providing services to taxonomists for standard genome sequencing and annotation.</title>
        <authorList>
            <consortium name="The Broad Institute Genomics Platform"/>
            <consortium name="The Broad Institute Genome Sequencing Center for Infectious Disease"/>
            <person name="Wu L."/>
            <person name="Ma J."/>
        </authorList>
    </citation>
    <scope>NUCLEOTIDE SEQUENCE [LARGE SCALE GENOMIC DNA]</scope>
    <source>
        <strain evidence="6">JCM 3369</strain>
    </source>
</reference>
<dbReference type="Gene3D" id="3.40.50.2300">
    <property type="match status" value="2"/>
</dbReference>
<comment type="caution">
    <text evidence="5">The sequence shown here is derived from an EMBL/GenBank/DDBJ whole genome shotgun (WGS) entry which is preliminary data.</text>
</comment>
<dbReference type="InterPro" id="IPR010982">
    <property type="entry name" value="Lambda_DNA-bd_dom_sf"/>
</dbReference>
<dbReference type="SMART" id="SM00354">
    <property type="entry name" value="HTH_LACI"/>
    <property type="match status" value="1"/>
</dbReference>
<dbReference type="PANTHER" id="PTHR30146">
    <property type="entry name" value="LACI-RELATED TRANSCRIPTIONAL REPRESSOR"/>
    <property type="match status" value="1"/>
</dbReference>
<keyword evidence="2" id="KW-0238">DNA-binding</keyword>
<dbReference type="PANTHER" id="PTHR30146:SF152">
    <property type="entry name" value="TRANSCRIPTIONAL REGULATORY PROTEIN"/>
    <property type="match status" value="1"/>
</dbReference>
<dbReference type="InterPro" id="IPR025997">
    <property type="entry name" value="SBP_2_dom"/>
</dbReference>
<gene>
    <name evidence="5" type="ORF">ACFSC7_07860</name>
</gene>
<evidence type="ECO:0000256" key="3">
    <source>
        <dbReference type="ARBA" id="ARBA00023163"/>
    </source>
</evidence>